<dbReference type="OrthoDB" id="10251804at2759"/>
<name>A0A7J7KN45_BUGNE</name>
<keyword evidence="1 3" id="KW-0479">Metal-binding</keyword>
<keyword evidence="7" id="KW-1185">Reference proteome</keyword>
<feature type="compositionally biased region" description="Polar residues" evidence="4">
    <location>
        <begin position="60"/>
        <end position="77"/>
    </location>
</feature>
<dbReference type="InterPro" id="IPR050784">
    <property type="entry name" value="IAP"/>
</dbReference>
<evidence type="ECO:0000256" key="1">
    <source>
        <dbReference type="ARBA" id="ARBA00022771"/>
    </source>
</evidence>
<dbReference type="PANTHER" id="PTHR10044">
    <property type="entry name" value="INHIBITOR OF APOPTOSIS"/>
    <property type="match status" value="1"/>
</dbReference>
<protein>
    <submittedName>
        <fullName evidence="6">Iap2</fullName>
    </submittedName>
</protein>
<dbReference type="Pfam" id="PF13920">
    <property type="entry name" value="zf-C3HC4_3"/>
    <property type="match status" value="1"/>
</dbReference>
<dbReference type="GO" id="GO:0008270">
    <property type="term" value="F:zinc ion binding"/>
    <property type="evidence" value="ECO:0007669"/>
    <property type="project" value="UniProtKB-KW"/>
</dbReference>
<dbReference type="PANTHER" id="PTHR10044:SF139">
    <property type="entry name" value="DEATH-ASSOCIATED INHIBITOR OF APOPTOSIS 2"/>
    <property type="match status" value="1"/>
</dbReference>
<dbReference type="GO" id="GO:0005634">
    <property type="term" value="C:nucleus"/>
    <property type="evidence" value="ECO:0007669"/>
    <property type="project" value="TreeGrafter"/>
</dbReference>
<feature type="domain" description="RING-type" evidence="5">
    <location>
        <begin position="126"/>
        <end position="161"/>
    </location>
</feature>
<dbReference type="EMBL" id="VXIV02000238">
    <property type="protein sequence ID" value="KAF6039568.1"/>
    <property type="molecule type" value="Genomic_DNA"/>
</dbReference>
<evidence type="ECO:0000313" key="6">
    <source>
        <dbReference type="EMBL" id="KAF6039568.1"/>
    </source>
</evidence>
<reference evidence="6" key="1">
    <citation type="submission" date="2020-06" db="EMBL/GenBank/DDBJ databases">
        <title>Draft genome of Bugula neritina, a colonial animal packing powerful symbionts and potential medicines.</title>
        <authorList>
            <person name="Rayko M."/>
        </authorList>
    </citation>
    <scope>NUCLEOTIDE SEQUENCE [LARGE SCALE GENOMIC DNA]</scope>
    <source>
        <strain evidence="6">Kwan_BN1</strain>
    </source>
</reference>
<keyword evidence="1 3" id="KW-0863">Zinc-finger</keyword>
<feature type="region of interest" description="Disordered" evidence="4">
    <location>
        <begin position="14"/>
        <end position="109"/>
    </location>
</feature>
<evidence type="ECO:0000256" key="3">
    <source>
        <dbReference type="PROSITE-ProRule" id="PRU00175"/>
    </source>
</evidence>
<dbReference type="InterPro" id="IPR001841">
    <property type="entry name" value="Znf_RING"/>
</dbReference>
<dbReference type="SUPFAM" id="SSF57850">
    <property type="entry name" value="RING/U-box"/>
    <property type="match status" value="1"/>
</dbReference>
<dbReference type="GO" id="GO:0051726">
    <property type="term" value="P:regulation of cell cycle"/>
    <property type="evidence" value="ECO:0007669"/>
    <property type="project" value="TreeGrafter"/>
</dbReference>
<dbReference type="AlphaFoldDB" id="A0A7J7KN45"/>
<dbReference type="Gene3D" id="1.10.533.10">
    <property type="entry name" value="Death Domain, Fas"/>
    <property type="match status" value="1"/>
</dbReference>
<keyword evidence="2" id="KW-0862">Zinc</keyword>
<gene>
    <name evidence="6" type="ORF">EB796_002131</name>
</gene>
<dbReference type="Gene3D" id="1.10.1170.10">
    <property type="entry name" value="Inhibitor Of Apoptosis Protein (2mihbC-IAP-1), Chain A"/>
    <property type="match status" value="1"/>
</dbReference>
<dbReference type="InterPro" id="IPR011029">
    <property type="entry name" value="DEATH-like_dom_sf"/>
</dbReference>
<evidence type="ECO:0000259" key="5">
    <source>
        <dbReference type="PROSITE" id="PS50089"/>
    </source>
</evidence>
<evidence type="ECO:0000256" key="2">
    <source>
        <dbReference type="ARBA" id="ARBA00022833"/>
    </source>
</evidence>
<dbReference type="GO" id="GO:0005737">
    <property type="term" value="C:cytoplasm"/>
    <property type="evidence" value="ECO:0007669"/>
    <property type="project" value="TreeGrafter"/>
</dbReference>
<feature type="compositionally biased region" description="Basic and acidic residues" evidence="4">
    <location>
        <begin position="14"/>
        <end position="27"/>
    </location>
</feature>
<dbReference type="PROSITE" id="PS50089">
    <property type="entry name" value="ZF_RING_2"/>
    <property type="match status" value="1"/>
</dbReference>
<organism evidence="6 7">
    <name type="scientific">Bugula neritina</name>
    <name type="common">Brown bryozoan</name>
    <name type="synonym">Sertularia neritina</name>
    <dbReference type="NCBI Taxonomy" id="10212"/>
    <lineage>
        <taxon>Eukaryota</taxon>
        <taxon>Metazoa</taxon>
        <taxon>Spiralia</taxon>
        <taxon>Lophotrochozoa</taxon>
        <taxon>Bryozoa</taxon>
        <taxon>Gymnolaemata</taxon>
        <taxon>Cheilostomatida</taxon>
        <taxon>Flustrina</taxon>
        <taxon>Buguloidea</taxon>
        <taxon>Bugulidae</taxon>
        <taxon>Bugula</taxon>
    </lineage>
</organism>
<comment type="caution">
    <text evidence="6">The sequence shown here is derived from an EMBL/GenBank/DDBJ whole genome shotgun (WGS) entry which is preliminary data.</text>
</comment>
<sequence length="175" mass="18248">MNTADLVRAILKKRSDDEDLTRVRQAIESEPPPPAVVSEPRPPPAAVAAPGAAETREGSVPSTDVTLGTPRSETQDLQMGATGGPAARDGPELGSGPSTSGQRVATPPLPGDPMEMAKAMKLQLMCKICMDAVVGIAFLPCGHMVCCPSCAPAMVQCPLCRQDVKGTVRAYLDKL</sequence>
<accession>A0A7J7KN45</accession>
<proteinExistence type="predicted"/>
<evidence type="ECO:0000313" key="7">
    <source>
        <dbReference type="Proteomes" id="UP000593567"/>
    </source>
</evidence>
<feature type="compositionally biased region" description="Pro residues" evidence="4">
    <location>
        <begin position="30"/>
        <end position="45"/>
    </location>
</feature>
<dbReference type="Proteomes" id="UP000593567">
    <property type="component" value="Unassembled WGS sequence"/>
</dbReference>
<evidence type="ECO:0000256" key="4">
    <source>
        <dbReference type="SAM" id="MobiDB-lite"/>
    </source>
</evidence>